<dbReference type="EMBL" id="CP022424">
    <property type="protein sequence ID" value="ASM79171.1"/>
    <property type="molecule type" value="Genomic_DNA"/>
</dbReference>
<protein>
    <submittedName>
        <fullName evidence="2">MarR family transcriptional regulator</fullName>
    </submittedName>
</protein>
<dbReference type="OrthoDB" id="9806864at2"/>
<dbReference type="KEGG" id="vff:VITFI_CDS3394"/>
<dbReference type="InterPro" id="IPR000835">
    <property type="entry name" value="HTH_MarR-typ"/>
</dbReference>
<reference evidence="2 3" key="1">
    <citation type="submission" date="2017-07" db="EMBL/GenBank/DDBJ databases">
        <title>Complete Genome Sequence of the cosmetic ferment Vitreoscilla filiformis (ATCC15551).</title>
        <authorList>
            <person name="Contreras S."/>
            <person name="Sagory-Zalkind P."/>
            <person name="Blanquart H."/>
            <person name="Iltis A."/>
            <person name="Morand S.C."/>
        </authorList>
    </citation>
    <scope>NUCLEOTIDE SEQUENCE [LARGE SCALE GENOMIC DNA]</scope>
    <source>
        <strain evidence="2 3">ATCC 15551</strain>
        <plasmid evidence="3">Plasmid pvf1</plasmid>
    </source>
</reference>
<dbReference type="InterPro" id="IPR036390">
    <property type="entry name" value="WH_DNA-bd_sf"/>
</dbReference>
<evidence type="ECO:0000259" key="1">
    <source>
        <dbReference type="PROSITE" id="PS50995"/>
    </source>
</evidence>
<gene>
    <name evidence="2" type="ORF">VITFI_CDS3394</name>
</gene>
<dbReference type="Proteomes" id="UP000199729">
    <property type="component" value="Plasmid pVF1"/>
</dbReference>
<dbReference type="AlphaFoldDB" id="A0A221KJH2"/>
<geneLocation type="plasmid" evidence="3">
    <name>pvf1</name>
</geneLocation>
<dbReference type="PANTHER" id="PTHR33164">
    <property type="entry name" value="TRANSCRIPTIONAL REGULATOR, MARR FAMILY"/>
    <property type="match status" value="1"/>
</dbReference>
<keyword evidence="3" id="KW-1185">Reference proteome</keyword>
<dbReference type="GO" id="GO:0006950">
    <property type="term" value="P:response to stress"/>
    <property type="evidence" value="ECO:0007669"/>
    <property type="project" value="TreeGrafter"/>
</dbReference>
<dbReference type="RefSeq" id="WP_157725762.1">
    <property type="nucleotide sequence ID" value="NZ_CP022424.1"/>
</dbReference>
<dbReference type="PRINTS" id="PR00598">
    <property type="entry name" value="HTHMARR"/>
</dbReference>
<keyword evidence="2" id="KW-0614">Plasmid</keyword>
<evidence type="ECO:0000313" key="3">
    <source>
        <dbReference type="Proteomes" id="UP000199729"/>
    </source>
</evidence>
<dbReference type="Pfam" id="PF12802">
    <property type="entry name" value="MarR_2"/>
    <property type="match status" value="1"/>
</dbReference>
<accession>A0A221KJH2</accession>
<organism evidence="2 3">
    <name type="scientific">Vitreoscilla filiformis</name>
    <dbReference type="NCBI Taxonomy" id="63"/>
    <lineage>
        <taxon>Bacteria</taxon>
        <taxon>Pseudomonadati</taxon>
        <taxon>Pseudomonadota</taxon>
        <taxon>Betaproteobacteria</taxon>
        <taxon>Neisseriales</taxon>
        <taxon>Neisseriaceae</taxon>
        <taxon>Vitreoscilla</taxon>
    </lineage>
</organism>
<dbReference type="GO" id="GO:0003700">
    <property type="term" value="F:DNA-binding transcription factor activity"/>
    <property type="evidence" value="ECO:0007669"/>
    <property type="project" value="InterPro"/>
</dbReference>
<dbReference type="SMART" id="SM00347">
    <property type="entry name" value="HTH_MARR"/>
    <property type="match status" value="1"/>
</dbReference>
<dbReference type="PANTHER" id="PTHR33164:SF57">
    <property type="entry name" value="MARR-FAMILY TRANSCRIPTIONAL REGULATOR"/>
    <property type="match status" value="1"/>
</dbReference>
<proteinExistence type="predicted"/>
<evidence type="ECO:0000313" key="2">
    <source>
        <dbReference type="EMBL" id="ASM79171.1"/>
    </source>
</evidence>
<dbReference type="InterPro" id="IPR039422">
    <property type="entry name" value="MarR/SlyA-like"/>
</dbReference>
<name>A0A221KJH2_VITFI</name>
<dbReference type="PROSITE" id="PS50995">
    <property type="entry name" value="HTH_MARR_2"/>
    <property type="match status" value="1"/>
</dbReference>
<dbReference type="SUPFAM" id="SSF46785">
    <property type="entry name" value="Winged helix' DNA-binding domain"/>
    <property type="match status" value="1"/>
</dbReference>
<sequence length="164" mass="18035">MATRKAPRQPDTTTPEAQLAEAELHHITGYQLAQASIVTAQLFIEQVGKPFELRPVEFTVLMLIADNPGVSLRQLSRALAMTPPNITMWVDKLVERNLVTRERSATDGRAQHLSTTEAGLALARQSCQVLREAERVALGTALSPAEQALLIELLHKLACCRSED</sequence>
<dbReference type="InterPro" id="IPR036388">
    <property type="entry name" value="WH-like_DNA-bd_sf"/>
</dbReference>
<feature type="domain" description="HTH marR-type" evidence="1">
    <location>
        <begin position="25"/>
        <end position="159"/>
    </location>
</feature>
<dbReference type="Gene3D" id="1.10.10.10">
    <property type="entry name" value="Winged helix-like DNA-binding domain superfamily/Winged helix DNA-binding domain"/>
    <property type="match status" value="1"/>
</dbReference>